<dbReference type="AlphaFoldDB" id="A0A2Z6GD68"/>
<protein>
    <submittedName>
        <fullName evidence="1">Uncharacterized protein</fullName>
    </submittedName>
</protein>
<sequence>MYYHLSPYAKRLRIEELILSHCLSVGFTTEKIASMLIPSSRADYCSRLAKRGLLRLTKEYEDRPAFYLLTRDGYELAQNWAKRPLRHISEARKITRAHFAHEHFIAEIAAYQISQGEIDDVIIPRMVEPFITESYCKYKRFDAILLVHQTPLTEGKVIGVEYENGDWKTGQDLINFVDKLKLSLLNQAVTHVEVYTNGVAKRNYYMREIERRFHPSALERTVVLAKEQLTLE</sequence>
<dbReference type="EMBL" id="AP018738">
    <property type="protein sequence ID" value="BBE51259.1"/>
    <property type="molecule type" value="Genomic_DNA"/>
</dbReference>
<evidence type="ECO:0000313" key="1">
    <source>
        <dbReference type="EMBL" id="BBE51259.1"/>
    </source>
</evidence>
<gene>
    <name evidence="1" type="ORF">OYT1_ch1721</name>
</gene>
<dbReference type="KEGG" id="fam:OYT1_ch1721"/>
<proteinExistence type="predicted"/>
<name>A0A2Z6GD68_9PROT</name>
<keyword evidence="2" id="KW-1185">Reference proteome</keyword>
<evidence type="ECO:0000313" key="2">
    <source>
        <dbReference type="Proteomes" id="UP000033070"/>
    </source>
</evidence>
<dbReference type="Proteomes" id="UP000033070">
    <property type="component" value="Chromosome"/>
</dbReference>
<organism evidence="1 2">
    <name type="scientific">Ferriphaselus amnicola</name>
    <dbReference type="NCBI Taxonomy" id="1188319"/>
    <lineage>
        <taxon>Bacteria</taxon>
        <taxon>Pseudomonadati</taxon>
        <taxon>Pseudomonadota</taxon>
        <taxon>Betaproteobacteria</taxon>
        <taxon>Nitrosomonadales</taxon>
        <taxon>Gallionellaceae</taxon>
        <taxon>Ferriphaselus</taxon>
    </lineage>
</organism>
<reference evidence="1 2" key="1">
    <citation type="submission" date="2018-06" db="EMBL/GenBank/DDBJ databases">
        <title>OYT1 Genome Sequencing.</title>
        <authorList>
            <person name="Kato S."/>
            <person name="Itoh T."/>
            <person name="Ohkuma M."/>
        </authorList>
    </citation>
    <scope>NUCLEOTIDE SEQUENCE [LARGE SCALE GENOMIC DNA]</scope>
    <source>
        <strain evidence="1 2">OYT1</strain>
    </source>
</reference>
<accession>A0A2Z6GD68</accession>